<feature type="binding site" evidence="9">
    <location>
        <position position="124"/>
    </location>
    <ligand>
        <name>Zn(2+)</name>
        <dbReference type="ChEBI" id="CHEBI:29105"/>
        <label>1</label>
    </ligand>
</feature>
<organism evidence="11 12">
    <name type="scientific">Daphnia pulex</name>
    <name type="common">Water flea</name>
    <dbReference type="NCBI Taxonomy" id="6669"/>
    <lineage>
        <taxon>Eukaryota</taxon>
        <taxon>Metazoa</taxon>
        <taxon>Ecdysozoa</taxon>
        <taxon>Arthropoda</taxon>
        <taxon>Crustacea</taxon>
        <taxon>Branchiopoda</taxon>
        <taxon>Diplostraca</taxon>
        <taxon>Cladocera</taxon>
        <taxon>Anomopoda</taxon>
        <taxon>Daphniidae</taxon>
        <taxon>Daphnia</taxon>
    </lineage>
</organism>
<feature type="non-terminal residue" evidence="11">
    <location>
        <position position="1"/>
    </location>
</feature>
<comment type="similarity">
    <text evidence="1">Belongs to the peptidase M10A family.</text>
</comment>
<feature type="binding site" evidence="9">
    <location>
        <position position="117"/>
    </location>
    <ligand>
        <name>Ca(2+)</name>
        <dbReference type="ChEBI" id="CHEBI:29108"/>
        <label>3</label>
    </ligand>
</feature>
<evidence type="ECO:0000256" key="6">
    <source>
        <dbReference type="ARBA" id="ARBA00022833"/>
    </source>
</evidence>
<dbReference type="GO" id="GO:0004222">
    <property type="term" value="F:metalloendopeptidase activity"/>
    <property type="evidence" value="ECO:0000318"/>
    <property type="project" value="GO_Central"/>
</dbReference>
<feature type="binding site" evidence="9">
    <location>
        <position position="116"/>
    </location>
    <ligand>
        <name>Ca(2+)</name>
        <dbReference type="ChEBI" id="CHEBI:29108"/>
        <label>3</label>
    </ligand>
</feature>
<evidence type="ECO:0000256" key="3">
    <source>
        <dbReference type="ARBA" id="ARBA00022723"/>
    </source>
</evidence>
<dbReference type="Gene3D" id="3.40.390.10">
    <property type="entry name" value="Collagenase (Catalytic Domain)"/>
    <property type="match status" value="1"/>
</dbReference>
<evidence type="ECO:0000256" key="2">
    <source>
        <dbReference type="ARBA" id="ARBA00022670"/>
    </source>
</evidence>
<dbReference type="InterPro" id="IPR033739">
    <property type="entry name" value="M10A_MMP"/>
</dbReference>
<dbReference type="PANTHER" id="PTHR10201">
    <property type="entry name" value="MATRIX METALLOPROTEINASE"/>
    <property type="match status" value="1"/>
</dbReference>
<keyword evidence="7" id="KW-0482">Metalloprotease</keyword>
<dbReference type="SUPFAM" id="SSF47090">
    <property type="entry name" value="PGBD-like"/>
    <property type="match status" value="1"/>
</dbReference>
<dbReference type="InterPro" id="IPR021190">
    <property type="entry name" value="Pept_M10A"/>
</dbReference>
<dbReference type="eggNOG" id="KOG1565">
    <property type="taxonomic scope" value="Eukaryota"/>
</dbReference>
<evidence type="ECO:0000313" key="12">
    <source>
        <dbReference type="Proteomes" id="UP000000305"/>
    </source>
</evidence>
<dbReference type="MEROPS" id="M10.031"/>
<dbReference type="AlphaFoldDB" id="E9GC70"/>
<comment type="cofactor">
    <cofactor evidence="9">
        <name>Ca(2+)</name>
        <dbReference type="ChEBI" id="CHEBI:29108"/>
    </cofactor>
    <text evidence="9">Can bind about 5 Ca(2+) ions per subunit.</text>
</comment>
<keyword evidence="3 9" id="KW-0479">Metal-binding</keyword>
<keyword evidence="12" id="KW-1185">Reference proteome</keyword>
<keyword evidence="5" id="KW-0378">Hydrolase</keyword>
<proteinExistence type="inferred from homology"/>
<feature type="binding site" description="in inhibited form" evidence="9">
    <location>
        <position position="25"/>
    </location>
    <ligand>
        <name>Zn(2+)</name>
        <dbReference type="ChEBI" id="CHEBI:29105"/>
        <label>2</label>
        <note>catalytic</note>
    </ligand>
</feature>
<feature type="binding site" evidence="9">
    <location>
        <position position="59"/>
    </location>
    <ligand>
        <name>Ca(2+)</name>
        <dbReference type="ChEBI" id="CHEBI:29108"/>
        <label>1</label>
    </ligand>
</feature>
<feature type="domain" description="Peptidase metallopeptidase" evidence="10">
    <location>
        <begin position="40"/>
        <end position="203"/>
    </location>
</feature>
<keyword evidence="4" id="KW-0732">Signal</keyword>
<protein>
    <recommendedName>
        <fullName evidence="10">Peptidase metallopeptidase domain-containing protein</fullName>
    </recommendedName>
</protein>
<feature type="binding site" evidence="9">
    <location>
        <position position="133"/>
    </location>
    <ligand>
        <name>Ca(2+)</name>
        <dbReference type="ChEBI" id="CHEBI:29108"/>
        <label>2</label>
    </ligand>
</feature>
<feature type="active site" evidence="8">
    <location>
        <position position="159"/>
    </location>
</feature>
<dbReference type="InParanoid" id="E9GC70"/>
<dbReference type="GO" id="GO:0005615">
    <property type="term" value="C:extracellular space"/>
    <property type="evidence" value="ECO:0000318"/>
    <property type="project" value="GO_Central"/>
</dbReference>
<evidence type="ECO:0000256" key="5">
    <source>
        <dbReference type="ARBA" id="ARBA00022801"/>
    </source>
</evidence>
<feature type="binding site" evidence="9">
    <location>
        <position position="109"/>
    </location>
    <ligand>
        <name>Zn(2+)</name>
        <dbReference type="ChEBI" id="CHEBI:29105"/>
        <label>1</label>
    </ligand>
</feature>
<dbReference type="STRING" id="6669.E9GC70"/>
<dbReference type="GO" id="GO:0008270">
    <property type="term" value="F:zinc ion binding"/>
    <property type="evidence" value="ECO:0007669"/>
    <property type="project" value="InterPro"/>
</dbReference>
<reference evidence="11 12" key="1">
    <citation type="journal article" date="2011" name="Science">
        <title>The ecoresponsive genome of Daphnia pulex.</title>
        <authorList>
            <person name="Colbourne J.K."/>
            <person name="Pfrender M.E."/>
            <person name="Gilbert D."/>
            <person name="Thomas W.K."/>
            <person name="Tucker A."/>
            <person name="Oakley T.H."/>
            <person name="Tokishita S."/>
            <person name="Aerts A."/>
            <person name="Arnold G.J."/>
            <person name="Basu M.K."/>
            <person name="Bauer D.J."/>
            <person name="Caceres C.E."/>
            <person name="Carmel L."/>
            <person name="Casola C."/>
            <person name="Choi J.H."/>
            <person name="Detter J.C."/>
            <person name="Dong Q."/>
            <person name="Dusheyko S."/>
            <person name="Eads B.D."/>
            <person name="Frohlich T."/>
            <person name="Geiler-Samerotte K.A."/>
            <person name="Gerlach D."/>
            <person name="Hatcher P."/>
            <person name="Jogdeo S."/>
            <person name="Krijgsveld J."/>
            <person name="Kriventseva E.V."/>
            <person name="Kultz D."/>
            <person name="Laforsch C."/>
            <person name="Lindquist E."/>
            <person name="Lopez J."/>
            <person name="Manak J.R."/>
            <person name="Muller J."/>
            <person name="Pangilinan J."/>
            <person name="Patwardhan R.P."/>
            <person name="Pitluck S."/>
            <person name="Pritham E.J."/>
            <person name="Rechtsteiner A."/>
            <person name="Rho M."/>
            <person name="Rogozin I.B."/>
            <person name="Sakarya O."/>
            <person name="Salamov A."/>
            <person name="Schaack S."/>
            <person name="Shapiro H."/>
            <person name="Shiga Y."/>
            <person name="Skalitzky C."/>
            <person name="Smith Z."/>
            <person name="Souvorov A."/>
            <person name="Sung W."/>
            <person name="Tang Z."/>
            <person name="Tsuchiya D."/>
            <person name="Tu H."/>
            <person name="Vos H."/>
            <person name="Wang M."/>
            <person name="Wolf Y.I."/>
            <person name="Yamagata H."/>
            <person name="Yamada T."/>
            <person name="Ye Y."/>
            <person name="Shaw J.R."/>
            <person name="Andrews J."/>
            <person name="Crease T.J."/>
            <person name="Tang H."/>
            <person name="Lucas S.M."/>
            <person name="Robertson H.M."/>
            <person name="Bork P."/>
            <person name="Koonin E.V."/>
            <person name="Zdobnov E.M."/>
            <person name="Grigoriev I.V."/>
            <person name="Lynch M."/>
            <person name="Boore J.L."/>
        </authorList>
    </citation>
    <scope>NUCLEOTIDE SEQUENCE [LARGE SCALE GENOMIC DNA]</scope>
</reference>
<dbReference type="GO" id="GO:0030198">
    <property type="term" value="P:extracellular matrix organization"/>
    <property type="evidence" value="ECO:0000318"/>
    <property type="project" value="GO_Central"/>
</dbReference>
<dbReference type="GO" id="GO:0030574">
    <property type="term" value="P:collagen catabolic process"/>
    <property type="evidence" value="ECO:0000318"/>
    <property type="project" value="GO_Central"/>
</dbReference>
<sequence length="225" mass="25771">EKLFIKWFEGLLDEATKELMNKPRCGVPDRIRSGSSSIRQKRHWPKKQLTYKIKKYTEDMPKSDVDREIARAFQMWADVTDLAFVHVKNQSADVDIDILFVSGEHNGEHGSCNRFDGLGHTLAHAAGPIDGGDTHFDEGETWTLDSGQGTNLFQLATHEFGHSLGLGHTRHVKMAVMYPYYEYQPDFKLDKDDIEGIQVVPRLKFNRLKIDSIHFSLNDSYKNAF</sequence>
<dbReference type="KEGG" id="dpx:DAPPUDRAFT_48702"/>
<feature type="binding site" evidence="9">
    <location>
        <position position="131"/>
    </location>
    <ligand>
        <name>Ca(2+)</name>
        <dbReference type="ChEBI" id="CHEBI:29108"/>
        <label>2</label>
    </ligand>
</feature>
<dbReference type="InterPro" id="IPR036365">
    <property type="entry name" value="PGBD-like_sf"/>
</dbReference>
<keyword evidence="2" id="KW-0645">Protease</keyword>
<dbReference type="OMA" id="PGKTIAH"/>
<evidence type="ECO:0000256" key="4">
    <source>
        <dbReference type="ARBA" id="ARBA00022729"/>
    </source>
</evidence>
<dbReference type="FunFam" id="3.40.390.10:FF:000021">
    <property type="entry name" value="Matrix metallopeptidase 28"/>
    <property type="match status" value="1"/>
</dbReference>
<feature type="binding site" evidence="9">
    <location>
        <position position="135"/>
    </location>
    <ligand>
        <name>Zn(2+)</name>
        <dbReference type="ChEBI" id="CHEBI:29105"/>
        <label>1</label>
    </ligand>
</feature>
<keyword evidence="9" id="KW-0106">Calcium</keyword>
<feature type="binding site" evidence="9">
    <location>
        <position position="140"/>
    </location>
    <ligand>
        <name>Ca(2+)</name>
        <dbReference type="ChEBI" id="CHEBI:29108"/>
        <label>1</label>
    </ligand>
</feature>
<evidence type="ECO:0000256" key="9">
    <source>
        <dbReference type="PIRSR" id="PIRSR621190-2"/>
    </source>
</evidence>
<dbReference type="HOGENOM" id="CLU_015489_4_2_1"/>
<dbReference type="GO" id="GO:0006508">
    <property type="term" value="P:proteolysis"/>
    <property type="evidence" value="ECO:0007669"/>
    <property type="project" value="UniProtKB-KW"/>
</dbReference>
<feature type="binding site" evidence="9">
    <location>
        <position position="93"/>
    </location>
    <ligand>
        <name>Ca(2+)</name>
        <dbReference type="ChEBI" id="CHEBI:29108"/>
        <label>2</label>
    </ligand>
</feature>
<dbReference type="PhylomeDB" id="E9GC70"/>
<evidence type="ECO:0000259" key="10">
    <source>
        <dbReference type="SMART" id="SM00235"/>
    </source>
</evidence>
<name>E9GC70_DAPPU</name>
<dbReference type="GO" id="GO:0031012">
    <property type="term" value="C:extracellular matrix"/>
    <property type="evidence" value="ECO:0007669"/>
    <property type="project" value="InterPro"/>
</dbReference>
<dbReference type="Proteomes" id="UP000000305">
    <property type="component" value="Unassembled WGS sequence"/>
</dbReference>
<feature type="binding site" evidence="9">
    <location>
        <position position="177"/>
    </location>
    <ligand>
        <name>Zn(2+)</name>
        <dbReference type="ChEBI" id="CHEBI:29105"/>
        <label>2</label>
        <note>catalytic</note>
    </ligand>
</feature>
<dbReference type="SMART" id="SM00235">
    <property type="entry name" value="ZnMc"/>
    <property type="match status" value="1"/>
</dbReference>
<evidence type="ECO:0000256" key="7">
    <source>
        <dbReference type="ARBA" id="ARBA00023049"/>
    </source>
</evidence>
<dbReference type="PRINTS" id="PR00138">
    <property type="entry name" value="MATRIXIN"/>
</dbReference>
<feature type="binding site" evidence="9">
    <location>
        <position position="168"/>
    </location>
    <ligand>
        <name>Zn(2+)</name>
        <dbReference type="ChEBI" id="CHEBI:29105"/>
        <label>2</label>
        <note>catalytic</note>
    </ligand>
</feature>
<dbReference type="InterPro" id="IPR001818">
    <property type="entry name" value="Pept_M10_metallopeptidase"/>
</dbReference>
<keyword evidence="6 9" id="KW-0862">Zinc</keyword>
<gene>
    <name evidence="11" type="ORF">DAPPUDRAFT_48702</name>
</gene>
<dbReference type="CDD" id="cd04278">
    <property type="entry name" value="ZnMc_MMP"/>
    <property type="match status" value="1"/>
</dbReference>
<feature type="binding site" evidence="9">
    <location>
        <position position="158"/>
    </location>
    <ligand>
        <name>Zn(2+)</name>
        <dbReference type="ChEBI" id="CHEBI:29105"/>
        <label>2</label>
        <note>catalytic</note>
    </ligand>
</feature>
<evidence type="ECO:0000256" key="1">
    <source>
        <dbReference type="ARBA" id="ARBA00010370"/>
    </source>
</evidence>
<accession>E9GC70</accession>
<comment type="cofactor">
    <cofactor evidence="9">
        <name>Zn(2+)</name>
        <dbReference type="ChEBI" id="CHEBI:29105"/>
    </cofactor>
    <text evidence="9">Binds 2 Zn(2+) ions per subunit.</text>
</comment>
<dbReference type="InterPro" id="IPR006026">
    <property type="entry name" value="Peptidase_Metallo"/>
</dbReference>
<dbReference type="Pfam" id="PF00413">
    <property type="entry name" value="Peptidase_M10"/>
    <property type="match status" value="1"/>
</dbReference>
<dbReference type="PANTHER" id="PTHR10201:SF291">
    <property type="entry name" value="MATRIX METALLOPROTEINASE 1, ISOFORM C-RELATED"/>
    <property type="match status" value="1"/>
</dbReference>
<evidence type="ECO:0000256" key="8">
    <source>
        <dbReference type="PIRSR" id="PIRSR621190-1"/>
    </source>
</evidence>
<evidence type="ECO:0000313" key="11">
    <source>
        <dbReference type="EMBL" id="EFX82502.1"/>
    </source>
</evidence>
<dbReference type="OrthoDB" id="406838at2759"/>
<dbReference type="SUPFAM" id="SSF55486">
    <property type="entry name" value="Metalloproteases ('zincins'), catalytic domain"/>
    <property type="match status" value="1"/>
</dbReference>
<dbReference type="InterPro" id="IPR024079">
    <property type="entry name" value="MetalloPept_cat_dom_sf"/>
</dbReference>
<dbReference type="EMBL" id="GL732539">
    <property type="protein sequence ID" value="EFX82502.1"/>
    <property type="molecule type" value="Genomic_DNA"/>
</dbReference>
<feature type="binding site" evidence="9">
    <location>
        <position position="137"/>
    </location>
    <ligand>
        <name>Ca(2+)</name>
        <dbReference type="ChEBI" id="CHEBI:29108"/>
        <label>3</label>
    </ligand>
</feature>
<feature type="binding site" evidence="9">
    <location>
        <position position="140"/>
    </location>
    <ligand>
        <name>Ca(2+)</name>
        <dbReference type="ChEBI" id="CHEBI:29108"/>
        <label>3</label>
    </ligand>
</feature>
<feature type="binding site" evidence="9">
    <location>
        <position position="162"/>
    </location>
    <ligand>
        <name>Zn(2+)</name>
        <dbReference type="ChEBI" id="CHEBI:29105"/>
        <label>2</label>
        <note>catalytic</note>
    </ligand>
</feature>